<organism evidence="1 2">
    <name type="scientific">Pyropia yezoensis</name>
    <name type="common">Susabi-nori</name>
    <name type="synonym">Porphyra yezoensis</name>
    <dbReference type="NCBI Taxonomy" id="2788"/>
    <lineage>
        <taxon>Eukaryota</taxon>
        <taxon>Rhodophyta</taxon>
        <taxon>Bangiophyceae</taxon>
        <taxon>Bangiales</taxon>
        <taxon>Bangiaceae</taxon>
        <taxon>Pyropia</taxon>
    </lineage>
</organism>
<protein>
    <submittedName>
        <fullName evidence="1">Uncharacterized protein</fullName>
    </submittedName>
</protein>
<evidence type="ECO:0000313" key="1">
    <source>
        <dbReference type="EMBL" id="KAK1866107.1"/>
    </source>
</evidence>
<comment type="caution">
    <text evidence="1">The sequence shown here is derived from an EMBL/GenBank/DDBJ whole genome shotgun (WGS) entry which is preliminary data.</text>
</comment>
<gene>
    <name evidence="1" type="ORF">I4F81_008627</name>
</gene>
<keyword evidence="2" id="KW-1185">Reference proteome</keyword>
<dbReference type="EMBL" id="CM020619">
    <property type="protein sequence ID" value="KAK1866107.1"/>
    <property type="molecule type" value="Genomic_DNA"/>
</dbReference>
<proteinExistence type="predicted"/>
<dbReference type="Proteomes" id="UP000798662">
    <property type="component" value="Chromosome 2"/>
</dbReference>
<sequence>MDHHGFFRLDGGVTLQLAAPFPSAPATAAPDSVADSAPAPSKATPPSTSSTAELAARLLELTRPVNCGYNFIEGSPAPVEYDIDDAVAALEAAAESSPPEATSPDLVGTWRLVYTTSPAVRYVGGLTGAQGLLPGGGRSLSVVRVVDEPDEPTCMMMEELAWTPPWGGEDGAERPLTVSVTGSLRRGGSGWNGISGGGVGRMVWSPERLALGWLRPWGDSWKSLRPWTVMDVSWVGEGVQVSRGQTGYVFVWEKVEA</sequence>
<accession>A0ACC3C7F3</accession>
<name>A0ACC3C7F3_PYRYE</name>
<reference evidence="1" key="1">
    <citation type="submission" date="2019-11" db="EMBL/GenBank/DDBJ databases">
        <title>Nori genome reveals adaptations in red seaweeds to the harsh intertidal environment.</title>
        <authorList>
            <person name="Wang D."/>
            <person name="Mao Y."/>
        </authorList>
    </citation>
    <scope>NUCLEOTIDE SEQUENCE</scope>
    <source>
        <tissue evidence="1">Gametophyte</tissue>
    </source>
</reference>
<evidence type="ECO:0000313" key="2">
    <source>
        <dbReference type="Proteomes" id="UP000798662"/>
    </source>
</evidence>